<gene>
    <name evidence="2" type="ORF">EIP75_14400</name>
</gene>
<dbReference type="EMBL" id="RSED01000010">
    <property type="protein sequence ID" value="RRS03769.1"/>
    <property type="molecule type" value="Genomic_DNA"/>
</dbReference>
<comment type="caution">
    <text evidence="2">The sequence shown here is derived from an EMBL/GenBank/DDBJ whole genome shotgun (WGS) entry which is preliminary data.</text>
</comment>
<keyword evidence="1" id="KW-1133">Transmembrane helix</keyword>
<protein>
    <recommendedName>
        <fullName evidence="4">Phospholipase C accessory protein PlcR</fullName>
    </recommendedName>
</protein>
<feature type="transmembrane region" description="Helical" evidence="1">
    <location>
        <begin position="12"/>
        <end position="34"/>
    </location>
</feature>
<dbReference type="OrthoDB" id="9156927at2"/>
<organism evidence="2 3">
    <name type="scientific">Aquabacterium soli</name>
    <dbReference type="NCBI Taxonomy" id="2493092"/>
    <lineage>
        <taxon>Bacteria</taxon>
        <taxon>Pseudomonadati</taxon>
        <taxon>Pseudomonadota</taxon>
        <taxon>Betaproteobacteria</taxon>
        <taxon>Burkholderiales</taxon>
        <taxon>Aquabacterium</taxon>
    </lineage>
</organism>
<keyword evidence="1" id="KW-0812">Transmembrane</keyword>
<evidence type="ECO:0000313" key="2">
    <source>
        <dbReference type="EMBL" id="RRS03769.1"/>
    </source>
</evidence>
<dbReference type="Proteomes" id="UP000269265">
    <property type="component" value="Unassembled WGS sequence"/>
</dbReference>
<sequence length="226" mass="23644">MALTHRIPSSGKAGLFTLGGIALAAAIAAGVYWFGTPADQAPATAASASPASQASSPVPMASSASVPALATSAEAVRIASADLAQANQALAQDPVLKPITGPVTERPPYVSPMEWDMLKGVASQHATPGPELTRLVNSLRFNKQFETWEALPRTDANSAQRQALAKALMADLPERLRHQDMGIQDAQKAMAALLADIEPDEARRKALARDEGLRLLAAVPRNVTAP</sequence>
<proteinExistence type="predicted"/>
<accession>A0A3R8TSC9</accession>
<dbReference type="AlphaFoldDB" id="A0A3R8TSC9"/>
<name>A0A3R8TSC9_9BURK</name>
<keyword evidence="1" id="KW-0472">Membrane</keyword>
<evidence type="ECO:0000256" key="1">
    <source>
        <dbReference type="SAM" id="Phobius"/>
    </source>
</evidence>
<reference evidence="2 3" key="1">
    <citation type="submission" date="2018-12" db="EMBL/GenBank/DDBJ databases">
        <title>The whole draft genome of Aquabacterium sp. SJQ9.</title>
        <authorList>
            <person name="Sun L."/>
            <person name="Gao X."/>
            <person name="Chen W."/>
            <person name="Huang K."/>
        </authorList>
    </citation>
    <scope>NUCLEOTIDE SEQUENCE [LARGE SCALE GENOMIC DNA]</scope>
    <source>
        <strain evidence="2 3">SJQ9</strain>
    </source>
</reference>
<evidence type="ECO:0000313" key="3">
    <source>
        <dbReference type="Proteomes" id="UP000269265"/>
    </source>
</evidence>
<keyword evidence="3" id="KW-1185">Reference proteome</keyword>
<dbReference type="RefSeq" id="WP_125243974.1">
    <property type="nucleotide sequence ID" value="NZ_RSED01000010.1"/>
</dbReference>
<evidence type="ECO:0008006" key="4">
    <source>
        <dbReference type="Google" id="ProtNLM"/>
    </source>
</evidence>